<keyword evidence="1 6" id="KW-0597">Phosphoprotein</keyword>
<dbReference type="PANTHER" id="PTHR48111:SF72">
    <property type="entry name" value="SENSORY TRANSDUCTION PROTEIN REGX3"/>
    <property type="match status" value="1"/>
</dbReference>
<evidence type="ECO:0000256" key="2">
    <source>
        <dbReference type="ARBA" id="ARBA00023015"/>
    </source>
</evidence>
<sequence length="222" mass="23374">MIRVLLVEDDVRLAAALGDALSAGGLEVRHVTTGAAALEAPVADVVLLDLGLPDGDGLDVLAALRARFDMGGAGIIVVTARGREADRVAGLRAGADDYVTKPIALGELFARIEAVARRTNPSAQAHLGVGPLDLDLTSRQATRDGVDGGLTAKEFDLLLALAREPGEAVSRDRLTLQVWQTVWPGTQRTLEVHVATLRAKLGDPSLIETVRGVGYRLVQEPP</sequence>
<reference evidence="10 11" key="1">
    <citation type="submission" date="2012-08" db="EMBL/GenBank/DDBJ databases">
        <title>Whole genome shotgun sequence of Kineosphaera limosa NBRC 100340.</title>
        <authorList>
            <person name="Yoshida I."/>
            <person name="Isaki S."/>
            <person name="Hosoyama A."/>
            <person name="Tsuchikane K."/>
            <person name="Katsumata H."/>
            <person name="Ando Y."/>
            <person name="Ohji S."/>
            <person name="Hamada M."/>
            <person name="Tamura T."/>
            <person name="Yamazoe A."/>
            <person name="Yamazaki S."/>
            <person name="Fujita N."/>
        </authorList>
    </citation>
    <scope>NUCLEOTIDE SEQUENCE [LARGE SCALE GENOMIC DNA]</scope>
    <source>
        <strain evidence="10 11">NBRC 100340</strain>
    </source>
</reference>
<feature type="domain" description="Response regulatory" evidence="8">
    <location>
        <begin position="3"/>
        <end position="116"/>
    </location>
</feature>
<evidence type="ECO:0000256" key="7">
    <source>
        <dbReference type="PROSITE-ProRule" id="PRU01091"/>
    </source>
</evidence>
<comment type="caution">
    <text evidence="10">The sequence shown here is derived from an EMBL/GenBank/DDBJ whole genome shotgun (WGS) entry which is preliminary data.</text>
</comment>
<feature type="domain" description="OmpR/PhoB-type" evidence="9">
    <location>
        <begin position="124"/>
        <end position="219"/>
    </location>
</feature>
<keyword evidence="4" id="KW-0804">Transcription</keyword>
<dbReference type="EMBL" id="BAHD01000030">
    <property type="protein sequence ID" value="GAB95975.1"/>
    <property type="molecule type" value="Genomic_DNA"/>
</dbReference>
<evidence type="ECO:0000256" key="4">
    <source>
        <dbReference type="ARBA" id="ARBA00023163"/>
    </source>
</evidence>
<feature type="modified residue" description="4-aspartylphosphate" evidence="6">
    <location>
        <position position="49"/>
    </location>
</feature>
<dbReference type="GO" id="GO:0000976">
    <property type="term" value="F:transcription cis-regulatory region binding"/>
    <property type="evidence" value="ECO:0007669"/>
    <property type="project" value="TreeGrafter"/>
</dbReference>
<dbReference type="GO" id="GO:0000156">
    <property type="term" value="F:phosphorelay response regulator activity"/>
    <property type="evidence" value="ECO:0007669"/>
    <property type="project" value="TreeGrafter"/>
</dbReference>
<dbReference type="Gene3D" id="6.10.250.690">
    <property type="match status" value="1"/>
</dbReference>
<dbReference type="GO" id="GO:0006355">
    <property type="term" value="P:regulation of DNA-templated transcription"/>
    <property type="evidence" value="ECO:0007669"/>
    <property type="project" value="InterPro"/>
</dbReference>
<dbReference type="InterPro" id="IPR036388">
    <property type="entry name" value="WH-like_DNA-bd_sf"/>
</dbReference>
<dbReference type="GO" id="GO:0005829">
    <property type="term" value="C:cytosol"/>
    <property type="evidence" value="ECO:0007669"/>
    <property type="project" value="TreeGrafter"/>
</dbReference>
<dbReference type="PROSITE" id="PS51755">
    <property type="entry name" value="OMPR_PHOB"/>
    <property type="match status" value="1"/>
</dbReference>
<dbReference type="InterPro" id="IPR011006">
    <property type="entry name" value="CheY-like_superfamily"/>
</dbReference>
<evidence type="ECO:0000259" key="8">
    <source>
        <dbReference type="PROSITE" id="PS50110"/>
    </source>
</evidence>
<protein>
    <recommendedName>
        <fullName evidence="5">Sensory transduction protein RegX3</fullName>
    </recommendedName>
</protein>
<evidence type="ECO:0000313" key="10">
    <source>
        <dbReference type="EMBL" id="GAB95975.1"/>
    </source>
</evidence>
<dbReference type="SMART" id="SM00862">
    <property type="entry name" value="Trans_reg_C"/>
    <property type="match status" value="1"/>
</dbReference>
<keyword evidence="2" id="KW-0805">Transcription regulation</keyword>
<feature type="DNA-binding region" description="OmpR/PhoB-type" evidence="7">
    <location>
        <begin position="124"/>
        <end position="219"/>
    </location>
</feature>
<dbReference type="Pfam" id="PF00486">
    <property type="entry name" value="Trans_reg_C"/>
    <property type="match status" value="1"/>
</dbReference>
<dbReference type="SMART" id="SM00448">
    <property type="entry name" value="REC"/>
    <property type="match status" value="1"/>
</dbReference>
<keyword evidence="3 7" id="KW-0238">DNA-binding</keyword>
<dbReference type="SUPFAM" id="SSF52172">
    <property type="entry name" value="CheY-like"/>
    <property type="match status" value="1"/>
</dbReference>
<dbReference type="Pfam" id="PF00072">
    <property type="entry name" value="Response_reg"/>
    <property type="match status" value="1"/>
</dbReference>
<dbReference type="SUPFAM" id="SSF46894">
    <property type="entry name" value="C-terminal effector domain of the bipartite response regulators"/>
    <property type="match status" value="1"/>
</dbReference>
<keyword evidence="11" id="KW-1185">Reference proteome</keyword>
<dbReference type="InterPro" id="IPR039420">
    <property type="entry name" value="WalR-like"/>
</dbReference>
<dbReference type="OrthoDB" id="4153060at2"/>
<dbReference type="AlphaFoldDB" id="K6W9U4"/>
<accession>K6W9U4</accession>
<dbReference type="InterPro" id="IPR016032">
    <property type="entry name" value="Sig_transdc_resp-reg_C-effctor"/>
</dbReference>
<name>K6W9U4_9MICO</name>
<dbReference type="Gene3D" id="3.40.50.2300">
    <property type="match status" value="1"/>
</dbReference>
<dbReference type="eggNOG" id="COG0745">
    <property type="taxonomic scope" value="Bacteria"/>
</dbReference>
<evidence type="ECO:0000256" key="1">
    <source>
        <dbReference type="ARBA" id="ARBA00022553"/>
    </source>
</evidence>
<evidence type="ECO:0000256" key="6">
    <source>
        <dbReference type="PROSITE-ProRule" id="PRU00169"/>
    </source>
</evidence>
<evidence type="ECO:0000256" key="5">
    <source>
        <dbReference type="ARBA" id="ARBA00041201"/>
    </source>
</evidence>
<evidence type="ECO:0000313" key="11">
    <source>
        <dbReference type="Proteomes" id="UP000008366"/>
    </source>
</evidence>
<dbReference type="InterPro" id="IPR001789">
    <property type="entry name" value="Sig_transdc_resp-reg_receiver"/>
</dbReference>
<evidence type="ECO:0000259" key="9">
    <source>
        <dbReference type="PROSITE" id="PS51755"/>
    </source>
</evidence>
<dbReference type="PROSITE" id="PS50110">
    <property type="entry name" value="RESPONSE_REGULATORY"/>
    <property type="match status" value="1"/>
</dbReference>
<dbReference type="CDD" id="cd00383">
    <property type="entry name" value="trans_reg_C"/>
    <property type="match status" value="1"/>
</dbReference>
<evidence type="ECO:0000256" key="3">
    <source>
        <dbReference type="ARBA" id="ARBA00023125"/>
    </source>
</evidence>
<dbReference type="Gene3D" id="1.10.10.10">
    <property type="entry name" value="Winged helix-like DNA-binding domain superfamily/Winged helix DNA-binding domain"/>
    <property type="match status" value="1"/>
</dbReference>
<dbReference type="Proteomes" id="UP000008366">
    <property type="component" value="Unassembled WGS sequence"/>
</dbReference>
<dbReference type="PANTHER" id="PTHR48111">
    <property type="entry name" value="REGULATOR OF RPOS"/>
    <property type="match status" value="1"/>
</dbReference>
<dbReference type="STRING" id="1184609.KILIM_030_00170"/>
<gene>
    <name evidence="10" type="ORF">KILIM_030_00170</name>
</gene>
<organism evidence="10 11">
    <name type="scientific">Kineosphaera limosa NBRC 100340</name>
    <dbReference type="NCBI Taxonomy" id="1184609"/>
    <lineage>
        <taxon>Bacteria</taxon>
        <taxon>Bacillati</taxon>
        <taxon>Actinomycetota</taxon>
        <taxon>Actinomycetes</taxon>
        <taxon>Micrococcales</taxon>
        <taxon>Dermatophilaceae</taxon>
        <taxon>Kineosphaera</taxon>
    </lineage>
</organism>
<dbReference type="InterPro" id="IPR001867">
    <property type="entry name" value="OmpR/PhoB-type_DNA-bd"/>
</dbReference>
<dbReference type="GO" id="GO:0032993">
    <property type="term" value="C:protein-DNA complex"/>
    <property type="evidence" value="ECO:0007669"/>
    <property type="project" value="TreeGrafter"/>
</dbReference>
<proteinExistence type="predicted"/>